<evidence type="ECO:0000256" key="1">
    <source>
        <dbReference type="ARBA" id="ARBA00023125"/>
    </source>
</evidence>
<dbReference type="EMBL" id="PYYB01000001">
    <property type="protein sequence ID" value="PTL59939.1"/>
    <property type="molecule type" value="Genomic_DNA"/>
</dbReference>
<dbReference type="AlphaFoldDB" id="A0A2T4UL18"/>
<dbReference type="PANTHER" id="PTHR43479">
    <property type="entry name" value="ACREF/ENVCD OPERON REPRESSOR-RELATED"/>
    <property type="match status" value="1"/>
</dbReference>
<protein>
    <submittedName>
        <fullName evidence="4">TetR/AcrR family transcriptional regulator</fullName>
    </submittedName>
</protein>
<evidence type="ECO:0000256" key="2">
    <source>
        <dbReference type="PROSITE-ProRule" id="PRU00335"/>
    </source>
</evidence>
<dbReference type="GO" id="GO:0003677">
    <property type="term" value="F:DNA binding"/>
    <property type="evidence" value="ECO:0007669"/>
    <property type="project" value="UniProtKB-UniRule"/>
</dbReference>
<dbReference type="RefSeq" id="WP_107568583.1">
    <property type="nucleotide sequence ID" value="NZ_PYYB01000001.1"/>
</dbReference>
<feature type="domain" description="HTH tetR-type" evidence="3">
    <location>
        <begin position="18"/>
        <end position="78"/>
    </location>
</feature>
<evidence type="ECO:0000313" key="4">
    <source>
        <dbReference type="EMBL" id="PTL59939.1"/>
    </source>
</evidence>
<proteinExistence type="predicted"/>
<sequence length="209" mass="22529">MTTKQRRYGGKSGEERKAERRERLLSAGLDIVLDRGAAKLTVTGVCQAAGLSERYFYESFKDRTTLLDAIFAGIAQSGVTAIIEAALEANTPESRARTVVTKLVELMLDDERLSLVARDFRTDETVMRGRAATAHRLAVAFEEHAAVFWEIDGATPTEIRARALAAVGGLADLLVAWQVGDLELERGEAIAIASGFLLAAGNPAKAPAR</sequence>
<accession>A0A2T4UL18</accession>
<dbReference type="OrthoDB" id="9790413at2"/>
<reference evidence="4 5" key="1">
    <citation type="submission" date="2018-03" db="EMBL/GenBank/DDBJ databases">
        <title>Aquarubrobacter algicola gen. nov., sp. nov., a novel actinobacterium isolated from shallow eutrophic lake during the end of cyanobacterial harmful algal blooms.</title>
        <authorList>
            <person name="Chun S.J."/>
        </authorList>
    </citation>
    <scope>NUCLEOTIDE SEQUENCE [LARGE SCALE GENOMIC DNA]</scope>
    <source>
        <strain evidence="4 5">Seoho-28</strain>
    </source>
</reference>
<dbReference type="PROSITE" id="PS50977">
    <property type="entry name" value="HTH_TETR_2"/>
    <property type="match status" value="1"/>
</dbReference>
<organism evidence="4 5">
    <name type="scientific">Paraconexibacter algicola</name>
    <dbReference type="NCBI Taxonomy" id="2133960"/>
    <lineage>
        <taxon>Bacteria</taxon>
        <taxon>Bacillati</taxon>
        <taxon>Actinomycetota</taxon>
        <taxon>Thermoleophilia</taxon>
        <taxon>Solirubrobacterales</taxon>
        <taxon>Paraconexibacteraceae</taxon>
        <taxon>Paraconexibacter</taxon>
    </lineage>
</organism>
<name>A0A2T4UL18_9ACTN</name>
<keyword evidence="5" id="KW-1185">Reference proteome</keyword>
<dbReference type="Gene3D" id="1.10.357.10">
    <property type="entry name" value="Tetracycline Repressor, domain 2"/>
    <property type="match status" value="1"/>
</dbReference>
<dbReference type="InterPro" id="IPR009057">
    <property type="entry name" value="Homeodomain-like_sf"/>
</dbReference>
<keyword evidence="1 2" id="KW-0238">DNA-binding</keyword>
<evidence type="ECO:0000259" key="3">
    <source>
        <dbReference type="PROSITE" id="PS50977"/>
    </source>
</evidence>
<dbReference type="InterPro" id="IPR001647">
    <property type="entry name" value="HTH_TetR"/>
</dbReference>
<dbReference type="Proteomes" id="UP000240739">
    <property type="component" value="Unassembled WGS sequence"/>
</dbReference>
<comment type="caution">
    <text evidence="4">The sequence shown here is derived from an EMBL/GenBank/DDBJ whole genome shotgun (WGS) entry which is preliminary data.</text>
</comment>
<feature type="DNA-binding region" description="H-T-H motif" evidence="2">
    <location>
        <begin position="41"/>
        <end position="60"/>
    </location>
</feature>
<evidence type="ECO:0000313" key="5">
    <source>
        <dbReference type="Proteomes" id="UP000240739"/>
    </source>
</evidence>
<dbReference type="PANTHER" id="PTHR43479:SF11">
    <property type="entry name" value="ACREF_ENVCD OPERON REPRESSOR-RELATED"/>
    <property type="match status" value="1"/>
</dbReference>
<gene>
    <name evidence="4" type="ORF">C7Y72_09925</name>
</gene>
<dbReference type="InterPro" id="IPR050624">
    <property type="entry name" value="HTH-type_Tx_Regulator"/>
</dbReference>
<dbReference type="SUPFAM" id="SSF46689">
    <property type="entry name" value="Homeodomain-like"/>
    <property type="match status" value="1"/>
</dbReference>